<evidence type="ECO:0000256" key="1">
    <source>
        <dbReference type="SAM" id="MobiDB-lite"/>
    </source>
</evidence>
<keyword evidence="3" id="KW-1185">Reference proteome</keyword>
<protein>
    <submittedName>
        <fullName evidence="2">Uncharacterized protein</fullName>
    </submittedName>
</protein>
<sequence length="97" mass="10769">MCCPEGFLVTSDNGGARGIRILPKVKRITEIEQTMLKDNFTSRSNRKSRRANKESRQTNQGLAIGDGELYQNPSSKHKNLINFILAPGPALLAMLIQ</sequence>
<name>A0AAE1DM68_9GAST</name>
<dbReference type="AlphaFoldDB" id="A0AAE1DM68"/>
<accession>A0AAE1DM68</accession>
<proteinExistence type="predicted"/>
<evidence type="ECO:0000313" key="2">
    <source>
        <dbReference type="EMBL" id="KAK3775724.1"/>
    </source>
</evidence>
<gene>
    <name evidence="2" type="ORF">RRG08_044782</name>
</gene>
<dbReference type="Proteomes" id="UP001283361">
    <property type="component" value="Unassembled WGS sequence"/>
</dbReference>
<organism evidence="2 3">
    <name type="scientific">Elysia crispata</name>
    <name type="common">lettuce slug</name>
    <dbReference type="NCBI Taxonomy" id="231223"/>
    <lineage>
        <taxon>Eukaryota</taxon>
        <taxon>Metazoa</taxon>
        <taxon>Spiralia</taxon>
        <taxon>Lophotrochozoa</taxon>
        <taxon>Mollusca</taxon>
        <taxon>Gastropoda</taxon>
        <taxon>Heterobranchia</taxon>
        <taxon>Euthyneura</taxon>
        <taxon>Panpulmonata</taxon>
        <taxon>Sacoglossa</taxon>
        <taxon>Placobranchoidea</taxon>
        <taxon>Plakobranchidae</taxon>
        <taxon>Elysia</taxon>
    </lineage>
</organism>
<evidence type="ECO:0000313" key="3">
    <source>
        <dbReference type="Proteomes" id="UP001283361"/>
    </source>
</evidence>
<comment type="caution">
    <text evidence="2">The sequence shown here is derived from an EMBL/GenBank/DDBJ whole genome shotgun (WGS) entry which is preliminary data.</text>
</comment>
<reference evidence="2" key="1">
    <citation type="journal article" date="2023" name="G3 (Bethesda)">
        <title>A reference genome for the long-term kleptoplast-retaining sea slug Elysia crispata morphotype clarki.</title>
        <authorList>
            <person name="Eastman K.E."/>
            <person name="Pendleton A.L."/>
            <person name="Shaikh M.A."/>
            <person name="Suttiyut T."/>
            <person name="Ogas R."/>
            <person name="Tomko P."/>
            <person name="Gavelis G."/>
            <person name="Widhalm J.R."/>
            <person name="Wisecaver J.H."/>
        </authorList>
    </citation>
    <scope>NUCLEOTIDE SEQUENCE</scope>
    <source>
        <strain evidence="2">ECLA1</strain>
    </source>
</reference>
<dbReference type="EMBL" id="JAWDGP010003283">
    <property type="protein sequence ID" value="KAK3775724.1"/>
    <property type="molecule type" value="Genomic_DNA"/>
</dbReference>
<feature type="region of interest" description="Disordered" evidence="1">
    <location>
        <begin position="37"/>
        <end position="69"/>
    </location>
</feature>